<keyword evidence="5" id="KW-1185">Reference proteome</keyword>
<proteinExistence type="predicted"/>
<dbReference type="EMBL" id="JAADZU010000097">
    <property type="protein sequence ID" value="NDK92067.1"/>
    <property type="molecule type" value="Genomic_DNA"/>
</dbReference>
<accession>A0A7K3LWY4</accession>
<protein>
    <submittedName>
        <fullName evidence="4">Uncharacterized protein</fullName>
    </submittedName>
</protein>
<evidence type="ECO:0000256" key="1">
    <source>
        <dbReference type="SAM" id="Coils"/>
    </source>
</evidence>
<feature type="transmembrane region" description="Helical" evidence="3">
    <location>
        <begin position="570"/>
        <end position="588"/>
    </location>
</feature>
<evidence type="ECO:0000313" key="4">
    <source>
        <dbReference type="EMBL" id="NDK92067.1"/>
    </source>
</evidence>
<evidence type="ECO:0000256" key="3">
    <source>
        <dbReference type="SAM" id="Phobius"/>
    </source>
</evidence>
<evidence type="ECO:0000256" key="2">
    <source>
        <dbReference type="SAM" id="MobiDB-lite"/>
    </source>
</evidence>
<name>A0A7K3LWY4_9ACTN</name>
<keyword evidence="3" id="KW-1133">Transmembrane helix</keyword>
<keyword evidence="1" id="KW-0175">Coiled coil</keyword>
<evidence type="ECO:0000313" key="5">
    <source>
        <dbReference type="Proteomes" id="UP000466307"/>
    </source>
</evidence>
<keyword evidence="3" id="KW-0812">Transmembrane</keyword>
<dbReference type="RefSeq" id="WP_059039336.1">
    <property type="nucleotide sequence ID" value="NZ_JAADZU010000097.1"/>
</dbReference>
<sequence length="702" mass="76070">MADEYLLVIRDENLVIVGSGMAVDAHLRRMRDVSGGVGGDAALTADHIGRVIAAVPDNLRMVQHARGRWVTMSEAGREALRSAGAVPSADGPFVCTTEATGQTWQTRTLVNADATRLDAAVLDIALSNVLKQVDRTAEVIRPKATALLHAVEATEAGDVIGRLARLRQAVTEAPSGQRSTSWDNLESLGEGLQSALVKLRSHTQQMIDGIDPETSLSDRIQQVNALVEDDRLADCLRLLTVVEGTALLWHSLALRNATTIGELEKSTTAAGAALEDCTTADRELWTDACDRVDAAGHVDPLDRLRVRNIETFRRSVTEVHTVLEEFGAQRNLRRVQWSAPEDHSLGDTAHAVGDKLTGALNEGLTQGRRGIRDVAGRARRALRGGPEDPGSHTVSSSDDDEVEDLRLPGAELTPRSELALQLLQIQMMEYDRAHDPAAEVKADKESQILNATDATIRQYCETEPAIAGEALTRVQDVYTAPAILRASKIAELAPLAAADLHKRSEAIVVLAELMTFEPWSEGLSWARGNRETALQIASESLTSLHSGDLDTMTREFDAIRGSLRRRSINWGQLAVGALFGGVFGLAVAGAGQIRSSTNVAAIQAVKVDLIAKMVAADAEDSDEVQRRVVEAMQERINTVVNQQGALVNRINDLKSQRDSEARRNVDLEQQIAMLNDRLDRSRTTVTVLEVVRDRAPIGAGDE</sequence>
<feature type="coiled-coil region" evidence="1">
    <location>
        <begin position="650"/>
        <end position="684"/>
    </location>
</feature>
<comment type="caution">
    <text evidence="4">The sequence shown here is derived from an EMBL/GenBank/DDBJ whole genome shotgun (WGS) entry which is preliminary data.</text>
</comment>
<feature type="region of interest" description="Disordered" evidence="2">
    <location>
        <begin position="380"/>
        <end position="402"/>
    </location>
</feature>
<organism evidence="4 5">
    <name type="scientific">Gordonia desulfuricans</name>
    <dbReference type="NCBI Taxonomy" id="89051"/>
    <lineage>
        <taxon>Bacteria</taxon>
        <taxon>Bacillati</taxon>
        <taxon>Actinomycetota</taxon>
        <taxon>Actinomycetes</taxon>
        <taxon>Mycobacteriales</taxon>
        <taxon>Gordoniaceae</taxon>
        <taxon>Gordonia</taxon>
    </lineage>
</organism>
<gene>
    <name evidence="4" type="ORF">GYA93_21200</name>
</gene>
<keyword evidence="3" id="KW-0472">Membrane</keyword>
<dbReference type="AlphaFoldDB" id="A0A7K3LWY4"/>
<reference evidence="4 5" key="1">
    <citation type="submission" date="2020-01" db="EMBL/GenBank/DDBJ databases">
        <title>Investigation of new actinobacteria for the biodesulphurisation of diesel fuel.</title>
        <authorList>
            <person name="Athi Narayanan S.M."/>
        </authorList>
    </citation>
    <scope>NUCLEOTIDE SEQUENCE [LARGE SCALE GENOMIC DNA]</scope>
    <source>
        <strain evidence="4 5">213E</strain>
    </source>
</reference>
<dbReference type="Proteomes" id="UP000466307">
    <property type="component" value="Unassembled WGS sequence"/>
</dbReference>